<dbReference type="AlphaFoldDB" id="A0A6S6TXL2"/>
<evidence type="ECO:0008006" key="2">
    <source>
        <dbReference type="Google" id="ProtNLM"/>
    </source>
</evidence>
<dbReference type="EMBL" id="CACVAS010000117">
    <property type="protein sequence ID" value="CAA6822887.1"/>
    <property type="molecule type" value="Genomic_DNA"/>
</dbReference>
<gene>
    <name evidence="1" type="ORF">HELGO_WM845</name>
</gene>
<name>A0A6S6TXL2_9BACT</name>
<reference evidence="1" key="1">
    <citation type="submission" date="2020-01" db="EMBL/GenBank/DDBJ databases">
        <authorList>
            <person name="Meier V. D."/>
            <person name="Meier V D."/>
        </authorList>
    </citation>
    <scope>NUCLEOTIDE SEQUENCE</scope>
    <source>
        <strain evidence="1">HLG_WM_MAG_01</strain>
    </source>
</reference>
<organism evidence="1">
    <name type="scientific">uncultured Sulfurovum sp</name>
    <dbReference type="NCBI Taxonomy" id="269237"/>
    <lineage>
        <taxon>Bacteria</taxon>
        <taxon>Pseudomonadati</taxon>
        <taxon>Campylobacterota</taxon>
        <taxon>Epsilonproteobacteria</taxon>
        <taxon>Campylobacterales</taxon>
        <taxon>Sulfurovaceae</taxon>
        <taxon>Sulfurovum</taxon>
        <taxon>environmental samples</taxon>
    </lineage>
</organism>
<evidence type="ECO:0000313" key="1">
    <source>
        <dbReference type="EMBL" id="CAA6822887.1"/>
    </source>
</evidence>
<accession>A0A6S6TXL2</accession>
<proteinExistence type="predicted"/>
<protein>
    <recommendedName>
        <fullName evidence="2">Ribbon-helix-helix protein CopG domain-containing protein</fullName>
    </recommendedName>
</protein>
<sequence>MTIRKNFLFEQEVAKHLEELAKAEGKTQTQIVQEMTEERYRLIRKKKKLEALAKLKNSPAANIGEIDLRQAHIEKALKHAD</sequence>